<evidence type="ECO:0000256" key="1">
    <source>
        <dbReference type="SAM" id="SignalP"/>
    </source>
</evidence>
<accession>A0ABT6F8Z9</accession>
<keyword evidence="4" id="KW-1185">Reference proteome</keyword>
<dbReference type="Proteomes" id="UP001216907">
    <property type="component" value="Unassembled WGS sequence"/>
</dbReference>
<comment type="caution">
    <text evidence="3">The sequence shown here is derived from an EMBL/GenBank/DDBJ whole genome shotgun (WGS) entry which is preliminary data.</text>
</comment>
<gene>
    <name evidence="3" type="ORF">PZE19_09795</name>
</gene>
<dbReference type="InterPro" id="IPR029062">
    <property type="entry name" value="Class_I_gatase-like"/>
</dbReference>
<evidence type="ECO:0000259" key="2">
    <source>
        <dbReference type="Pfam" id="PF06283"/>
    </source>
</evidence>
<sequence length="451" mass="47397">MLGNRRPRKVLFALAFLILAAAAAAAAPIRVLILGGSDDLDRRASRPVLKRLLERSGRFDVRVCETPVGLGARTFEGFDLVVDDGGAGDAATAKALADFVALGKGLVVACGGVCGPSAAADLSPLHAGSVPIGPAALLAVAIVHPEHPIVAGLPGEIRTVGPVPAVVAVPGGETLAVAGAEKAPVLAARTHGAGRVAALALGRDAAALHEPHMGMLLARACEWAATGAVGSDVAKAPPTVRALLITGGHFHDASFYGLFDGVEGLDALPVETAAEAFKKDVRDIFDVVVFYDFTRDLDEEARKNLRAFVEAGKGIVVLHHALLDFQSWAWWSEEVVGGRYRLQREGDAPSSAVMDGVEMFVVPAGEHPVLRGVGPFLVRDEAYKNLYRSEKDRPLLTTDAPASDPILAWVGPCTTARVVAVQLGHGPSAYTHPSYRRLVHNAVRWSARKLD</sequence>
<organism evidence="3 4">
    <name type="scientific">Paludisphaera mucosa</name>
    <dbReference type="NCBI Taxonomy" id="3030827"/>
    <lineage>
        <taxon>Bacteria</taxon>
        <taxon>Pseudomonadati</taxon>
        <taxon>Planctomycetota</taxon>
        <taxon>Planctomycetia</taxon>
        <taxon>Isosphaerales</taxon>
        <taxon>Isosphaeraceae</taxon>
        <taxon>Paludisphaera</taxon>
    </lineage>
</organism>
<proteinExistence type="predicted"/>
<feature type="signal peptide" evidence="1">
    <location>
        <begin position="1"/>
        <end position="26"/>
    </location>
</feature>
<dbReference type="InterPro" id="IPR029010">
    <property type="entry name" value="ThuA-like"/>
</dbReference>
<dbReference type="Gene3D" id="3.40.50.880">
    <property type="match status" value="2"/>
</dbReference>
<evidence type="ECO:0000313" key="3">
    <source>
        <dbReference type="EMBL" id="MDG3004065.1"/>
    </source>
</evidence>
<dbReference type="EMBL" id="JARRAG010000002">
    <property type="protein sequence ID" value="MDG3004065.1"/>
    <property type="molecule type" value="Genomic_DNA"/>
</dbReference>
<dbReference type="PANTHER" id="PTHR40469">
    <property type="entry name" value="SECRETED GLYCOSYL HYDROLASE"/>
    <property type="match status" value="1"/>
</dbReference>
<dbReference type="Pfam" id="PF06283">
    <property type="entry name" value="ThuA"/>
    <property type="match status" value="2"/>
</dbReference>
<feature type="domain" description="ThuA-like" evidence="2">
    <location>
        <begin position="273"/>
        <end position="445"/>
    </location>
</feature>
<feature type="chain" id="PRO_5045132914" evidence="1">
    <location>
        <begin position="27"/>
        <end position="451"/>
    </location>
</feature>
<keyword evidence="1" id="KW-0732">Signal</keyword>
<feature type="domain" description="ThuA-like" evidence="2">
    <location>
        <begin position="30"/>
        <end position="224"/>
    </location>
</feature>
<reference evidence="3 4" key="1">
    <citation type="submission" date="2023-03" db="EMBL/GenBank/DDBJ databases">
        <title>Paludisphaera mucosa sp. nov. a novel planctomycete from northern fen.</title>
        <authorList>
            <person name="Ivanova A."/>
        </authorList>
    </citation>
    <scope>NUCLEOTIDE SEQUENCE [LARGE SCALE GENOMIC DNA]</scope>
    <source>
        <strain evidence="3 4">Pla2</strain>
    </source>
</reference>
<evidence type="ECO:0000313" key="4">
    <source>
        <dbReference type="Proteomes" id="UP001216907"/>
    </source>
</evidence>
<dbReference type="PANTHER" id="PTHR40469:SF2">
    <property type="entry name" value="GALACTOSE-BINDING DOMAIN-LIKE SUPERFAMILY PROTEIN"/>
    <property type="match status" value="1"/>
</dbReference>
<protein>
    <submittedName>
        <fullName evidence="3">ThuA domain-containing protein</fullName>
    </submittedName>
</protein>
<dbReference type="RefSeq" id="WP_277860427.1">
    <property type="nucleotide sequence ID" value="NZ_JARRAG010000002.1"/>
</dbReference>
<name>A0ABT6F8Z9_9BACT</name>
<dbReference type="SUPFAM" id="SSF52317">
    <property type="entry name" value="Class I glutamine amidotransferase-like"/>
    <property type="match status" value="2"/>
</dbReference>